<keyword evidence="6 8" id="KW-0472">Membrane</keyword>
<dbReference type="PRINTS" id="PR00171">
    <property type="entry name" value="SUGRTRNSPORT"/>
</dbReference>
<dbReference type="InParanoid" id="A0A2T3BBK0"/>
<protein>
    <recommendedName>
        <fullName evidence="9">Major facilitator superfamily (MFS) profile domain-containing protein</fullName>
    </recommendedName>
</protein>
<dbReference type="Gene3D" id="1.20.1250.20">
    <property type="entry name" value="MFS general substrate transporter like domains"/>
    <property type="match status" value="1"/>
</dbReference>
<evidence type="ECO:0000256" key="6">
    <source>
        <dbReference type="ARBA" id="ARBA00023136"/>
    </source>
</evidence>
<feature type="transmembrane region" description="Helical" evidence="8">
    <location>
        <begin position="420"/>
        <end position="438"/>
    </location>
</feature>
<evidence type="ECO:0000259" key="9">
    <source>
        <dbReference type="PROSITE" id="PS50850"/>
    </source>
</evidence>
<dbReference type="STRING" id="857342.A0A2T3BBK0"/>
<dbReference type="GeneID" id="36574425"/>
<feature type="domain" description="Major facilitator superfamily (MFS) profile" evidence="9">
    <location>
        <begin position="18"/>
        <end position="472"/>
    </location>
</feature>
<organism evidence="10 11">
    <name type="scientific">Amorphotheca resinae ATCC 22711</name>
    <dbReference type="NCBI Taxonomy" id="857342"/>
    <lineage>
        <taxon>Eukaryota</taxon>
        <taxon>Fungi</taxon>
        <taxon>Dikarya</taxon>
        <taxon>Ascomycota</taxon>
        <taxon>Pezizomycotina</taxon>
        <taxon>Leotiomycetes</taxon>
        <taxon>Helotiales</taxon>
        <taxon>Amorphothecaceae</taxon>
        <taxon>Amorphotheca</taxon>
    </lineage>
</organism>
<feature type="transmembrane region" description="Helical" evidence="8">
    <location>
        <begin position="450"/>
        <end position="468"/>
    </location>
</feature>
<dbReference type="OrthoDB" id="2544694at2759"/>
<keyword evidence="4 8" id="KW-0812">Transmembrane</keyword>
<evidence type="ECO:0000313" key="11">
    <source>
        <dbReference type="Proteomes" id="UP000241818"/>
    </source>
</evidence>
<gene>
    <name evidence="10" type="ORF">M430DRAFT_33316</name>
</gene>
<dbReference type="RefSeq" id="XP_024724304.1">
    <property type="nucleotide sequence ID" value="XM_024866344.1"/>
</dbReference>
<keyword evidence="11" id="KW-1185">Reference proteome</keyword>
<dbReference type="InterPro" id="IPR050360">
    <property type="entry name" value="MFS_Sugar_Transporters"/>
</dbReference>
<evidence type="ECO:0000256" key="7">
    <source>
        <dbReference type="RuleBase" id="RU003346"/>
    </source>
</evidence>
<dbReference type="Proteomes" id="UP000241818">
    <property type="component" value="Unassembled WGS sequence"/>
</dbReference>
<dbReference type="PANTHER" id="PTHR48022:SF78">
    <property type="entry name" value="MONOSACCHARIDE TRANSPORTER, PUTATIVE (AFU_ORTHOLOGUE AFUA_2G02110)-RELATED"/>
    <property type="match status" value="1"/>
</dbReference>
<keyword evidence="5 8" id="KW-1133">Transmembrane helix</keyword>
<dbReference type="NCBIfam" id="TIGR00879">
    <property type="entry name" value="SP"/>
    <property type="match status" value="1"/>
</dbReference>
<dbReference type="InterPro" id="IPR003663">
    <property type="entry name" value="Sugar/inositol_transpt"/>
</dbReference>
<accession>A0A2T3BBK0</accession>
<comment type="similarity">
    <text evidence="2 7">Belongs to the major facilitator superfamily. Sugar transporter (TC 2.A.1.1) family.</text>
</comment>
<reference evidence="10 11" key="1">
    <citation type="journal article" date="2018" name="New Phytol.">
        <title>Comparative genomics and transcriptomics depict ericoid mycorrhizal fungi as versatile saprotrophs and plant mutualists.</title>
        <authorList>
            <person name="Martino E."/>
            <person name="Morin E."/>
            <person name="Grelet G.A."/>
            <person name="Kuo A."/>
            <person name="Kohler A."/>
            <person name="Daghino S."/>
            <person name="Barry K.W."/>
            <person name="Cichocki N."/>
            <person name="Clum A."/>
            <person name="Dockter R.B."/>
            <person name="Hainaut M."/>
            <person name="Kuo R.C."/>
            <person name="LaButti K."/>
            <person name="Lindahl B.D."/>
            <person name="Lindquist E.A."/>
            <person name="Lipzen A."/>
            <person name="Khouja H.R."/>
            <person name="Magnuson J."/>
            <person name="Murat C."/>
            <person name="Ohm R.A."/>
            <person name="Singer S.W."/>
            <person name="Spatafora J.W."/>
            <person name="Wang M."/>
            <person name="Veneault-Fourrey C."/>
            <person name="Henrissat B."/>
            <person name="Grigoriev I.V."/>
            <person name="Martin F.M."/>
            <person name="Perotto S."/>
        </authorList>
    </citation>
    <scope>NUCLEOTIDE SEQUENCE [LARGE SCALE GENOMIC DNA]</scope>
    <source>
        <strain evidence="10 11">ATCC 22711</strain>
    </source>
</reference>
<evidence type="ECO:0000256" key="1">
    <source>
        <dbReference type="ARBA" id="ARBA00004141"/>
    </source>
</evidence>
<dbReference type="InterPro" id="IPR020846">
    <property type="entry name" value="MFS_dom"/>
</dbReference>
<feature type="transmembrane region" description="Helical" evidence="8">
    <location>
        <begin position="387"/>
        <end position="408"/>
    </location>
</feature>
<dbReference type="EMBL" id="KZ679007">
    <property type="protein sequence ID" value="PSS25705.1"/>
    <property type="molecule type" value="Genomic_DNA"/>
</dbReference>
<evidence type="ECO:0000256" key="5">
    <source>
        <dbReference type="ARBA" id="ARBA00022989"/>
    </source>
</evidence>
<feature type="transmembrane region" description="Helical" evidence="8">
    <location>
        <begin position="347"/>
        <end position="367"/>
    </location>
</feature>
<feature type="transmembrane region" description="Helical" evidence="8">
    <location>
        <begin position="151"/>
        <end position="169"/>
    </location>
</feature>
<evidence type="ECO:0000256" key="3">
    <source>
        <dbReference type="ARBA" id="ARBA00022448"/>
    </source>
</evidence>
<dbReference type="PROSITE" id="PS50850">
    <property type="entry name" value="MFS"/>
    <property type="match status" value="1"/>
</dbReference>
<comment type="subcellular location">
    <subcellularLocation>
        <location evidence="1">Membrane</location>
        <topology evidence="1">Multi-pass membrane protein</topology>
    </subcellularLocation>
</comment>
<evidence type="ECO:0000313" key="10">
    <source>
        <dbReference type="EMBL" id="PSS25705.1"/>
    </source>
</evidence>
<dbReference type="PANTHER" id="PTHR48022">
    <property type="entry name" value="PLASTIDIC GLUCOSE TRANSPORTER 4"/>
    <property type="match status" value="1"/>
</dbReference>
<dbReference type="InterPro" id="IPR036259">
    <property type="entry name" value="MFS_trans_sf"/>
</dbReference>
<evidence type="ECO:0000256" key="2">
    <source>
        <dbReference type="ARBA" id="ARBA00010992"/>
    </source>
</evidence>
<sequence length="543" mass="60267">MATKLWERMSGAQLTFCVNFITSFGIFFEGWNQGNMGFVNSSPEYQRLMGIGQNGVIDKPLREGGIVANYYLGATIGGLWGGHIADKYGRVKGVLLGCFFVLLGAPLMASAKNAAWMCCARVIAGLGVGFFITIIPVWSAEISSADKRGSVFSWVLVANFFGIFCAYWTGFGLSFIKDPESTIRWRLPFALQAIVPLLMIPLISMLPDSPRWLLKQGRHKEALSVIAVFRGDGDPDHPDARREYIEIIKSIEEDKKLADFDSYWRIVTDYKKDRLHFGRRAVLAFGIQMLVEIGTGISLTTIYAPTVFKQAGFSPYKADWLSGINGAMGILGTICAVFLCDRYGRRTNLMVGNVFMGSLMWIFAGLSKGAIDHPESRGKYGAAACSMILLFTFVLCVFWMIVCFVYAAEIFPTMLRAKGNGFLAAGWGLGIGSGVLWFPPVVAKLGYQTFYIFGALNYVWIVVVYCFFPETAGRSLESIDLLFRSNSWFVWKNERDYARLQEEHQAGVTASVERLEKTGKVYVHAGSGNSSEEVAHVETVEKL</sequence>
<dbReference type="AlphaFoldDB" id="A0A2T3BBK0"/>
<dbReference type="SUPFAM" id="SSF103473">
    <property type="entry name" value="MFS general substrate transporter"/>
    <property type="match status" value="1"/>
</dbReference>
<evidence type="ECO:0000256" key="4">
    <source>
        <dbReference type="ARBA" id="ARBA00022692"/>
    </source>
</evidence>
<feature type="transmembrane region" description="Helical" evidence="8">
    <location>
        <begin position="114"/>
        <end position="139"/>
    </location>
</feature>
<name>A0A2T3BBK0_AMORE</name>
<dbReference type="GO" id="GO:0016020">
    <property type="term" value="C:membrane"/>
    <property type="evidence" value="ECO:0007669"/>
    <property type="project" value="UniProtKB-SubCell"/>
</dbReference>
<dbReference type="Pfam" id="PF00083">
    <property type="entry name" value="Sugar_tr"/>
    <property type="match status" value="1"/>
</dbReference>
<keyword evidence="3 7" id="KW-0813">Transport</keyword>
<evidence type="ECO:0000256" key="8">
    <source>
        <dbReference type="SAM" id="Phobius"/>
    </source>
</evidence>
<proteinExistence type="inferred from homology"/>
<feature type="transmembrane region" description="Helical" evidence="8">
    <location>
        <begin position="281"/>
        <end position="308"/>
    </location>
</feature>
<dbReference type="GO" id="GO:0005351">
    <property type="term" value="F:carbohydrate:proton symporter activity"/>
    <property type="evidence" value="ECO:0007669"/>
    <property type="project" value="TreeGrafter"/>
</dbReference>
<dbReference type="InterPro" id="IPR005828">
    <property type="entry name" value="MFS_sugar_transport-like"/>
</dbReference>
<feature type="transmembrane region" description="Helical" evidence="8">
    <location>
        <begin position="320"/>
        <end position="340"/>
    </location>
</feature>
<feature type="transmembrane region" description="Helical" evidence="8">
    <location>
        <begin position="91"/>
        <end position="108"/>
    </location>
</feature>